<accession>A0A564UI15</accession>
<dbReference type="CDD" id="cd06530">
    <property type="entry name" value="S26_SPase_I"/>
    <property type="match status" value="1"/>
</dbReference>
<dbReference type="NCBIfam" id="TIGR02228">
    <property type="entry name" value="sigpep_I_arch"/>
    <property type="match status" value="1"/>
</dbReference>
<sequence length="207" mass="22959">MIKKILFGIINTLSVLIIVVAVFVLCTVIFTRSGDVPSVFGYTALRVTTGSMAPTYDVDTLILVKKTDPAQIKENDVISFYSQDPALDGAVNTHRVVKIRQENNAIVFVTKGDNNNVVDSYDVPGEYLIGKVVASSNKLGKFSRLVANPLIFIPVILIPLIIILFSNLFETYRMAKQIAKEEEEAAVEEAIRKIKARQKEKENNSQP</sequence>
<dbReference type="InterPro" id="IPR001733">
    <property type="entry name" value="Peptidase_S26B"/>
</dbReference>
<evidence type="ECO:0000256" key="3">
    <source>
        <dbReference type="ARBA" id="ARBA00022989"/>
    </source>
</evidence>
<feature type="transmembrane region" description="Helical" evidence="6">
    <location>
        <begin position="150"/>
        <end position="169"/>
    </location>
</feature>
<keyword evidence="7" id="KW-0378">Hydrolase</keyword>
<evidence type="ECO:0000313" key="7">
    <source>
        <dbReference type="EMBL" id="VUX19150.1"/>
    </source>
</evidence>
<dbReference type="EMBL" id="CABHNA010000086">
    <property type="protein sequence ID" value="VUX19150.1"/>
    <property type="molecule type" value="Genomic_DNA"/>
</dbReference>
<dbReference type="GO" id="GO:0006465">
    <property type="term" value="P:signal peptide processing"/>
    <property type="evidence" value="ECO:0007669"/>
    <property type="project" value="UniProtKB-UniRule"/>
</dbReference>
<dbReference type="EC" id="3.4.21.89" evidence="5"/>
<organism evidence="7 8">
    <name type="scientific">[Ruminococcus] torques</name>
    <dbReference type="NCBI Taxonomy" id="33039"/>
    <lineage>
        <taxon>Bacteria</taxon>
        <taxon>Bacillati</taxon>
        <taxon>Bacillota</taxon>
        <taxon>Clostridia</taxon>
        <taxon>Lachnospirales</taxon>
        <taxon>Lachnospiraceae</taxon>
        <taxon>Mediterraneibacter</taxon>
    </lineage>
</organism>
<dbReference type="SUPFAM" id="SSF51306">
    <property type="entry name" value="LexA/Signal peptidase"/>
    <property type="match status" value="1"/>
</dbReference>
<comment type="subcellular location">
    <subcellularLocation>
        <location evidence="1">Membrane</location>
    </subcellularLocation>
</comment>
<name>A0A564UI15_9FIRM</name>
<keyword evidence="2 6" id="KW-0812">Transmembrane</keyword>
<dbReference type="Gene3D" id="2.10.109.10">
    <property type="entry name" value="Umud Fragment, subunit A"/>
    <property type="match status" value="1"/>
</dbReference>
<evidence type="ECO:0000256" key="4">
    <source>
        <dbReference type="ARBA" id="ARBA00023136"/>
    </source>
</evidence>
<dbReference type="GO" id="GO:0004252">
    <property type="term" value="F:serine-type endopeptidase activity"/>
    <property type="evidence" value="ECO:0007669"/>
    <property type="project" value="UniProtKB-UniRule"/>
</dbReference>
<evidence type="ECO:0000313" key="8">
    <source>
        <dbReference type="Proteomes" id="UP000363661"/>
    </source>
</evidence>
<dbReference type="GO" id="GO:0016020">
    <property type="term" value="C:membrane"/>
    <property type="evidence" value="ECO:0007669"/>
    <property type="project" value="UniProtKB-SubCell"/>
</dbReference>
<evidence type="ECO:0000256" key="6">
    <source>
        <dbReference type="SAM" id="Phobius"/>
    </source>
</evidence>
<gene>
    <name evidence="7" type="primary">sipW_2</name>
    <name evidence="7" type="ORF">RTSSTS7063_02502</name>
</gene>
<dbReference type="AlphaFoldDB" id="A0A564UI15"/>
<keyword evidence="3 6" id="KW-1133">Transmembrane helix</keyword>
<dbReference type="InterPro" id="IPR019533">
    <property type="entry name" value="Peptidase_S26"/>
</dbReference>
<dbReference type="Proteomes" id="UP000363661">
    <property type="component" value="Unassembled WGS sequence"/>
</dbReference>
<dbReference type="GO" id="GO:0009003">
    <property type="term" value="F:signal peptidase activity"/>
    <property type="evidence" value="ECO:0007669"/>
    <property type="project" value="UniProtKB-EC"/>
</dbReference>
<reference evidence="7 8" key="1">
    <citation type="submission" date="2019-07" db="EMBL/GenBank/DDBJ databases">
        <authorList>
            <person name="Hibberd C M."/>
            <person name="Gehrig L. J."/>
            <person name="Chang H.-W."/>
            <person name="Venkatesh S."/>
        </authorList>
    </citation>
    <scope>NUCLEOTIDE SEQUENCE [LARGE SCALE GENOMIC DNA]</scope>
    <source>
        <strain evidence="7">Ruminococcus_torques_SSTS_Bg7063</strain>
    </source>
</reference>
<dbReference type="InterPro" id="IPR036286">
    <property type="entry name" value="LexA/Signal_pep-like_sf"/>
</dbReference>
<evidence type="ECO:0000256" key="2">
    <source>
        <dbReference type="ARBA" id="ARBA00022692"/>
    </source>
</evidence>
<dbReference type="RefSeq" id="WP_144367721.1">
    <property type="nucleotide sequence ID" value="NZ_CABHNA010000086.1"/>
</dbReference>
<proteinExistence type="predicted"/>
<protein>
    <recommendedName>
        <fullName evidence="5">Signal peptidase I</fullName>
        <ecNumber evidence="5">3.4.21.89</ecNumber>
    </recommendedName>
</protein>
<evidence type="ECO:0000256" key="1">
    <source>
        <dbReference type="ARBA" id="ARBA00004370"/>
    </source>
</evidence>
<evidence type="ECO:0000256" key="5">
    <source>
        <dbReference type="NCBIfam" id="TIGR02228"/>
    </source>
</evidence>
<keyword evidence="4 6" id="KW-0472">Membrane</keyword>
<keyword evidence="8" id="KW-1185">Reference proteome</keyword>
<feature type="transmembrane region" description="Helical" evidence="6">
    <location>
        <begin position="7"/>
        <end position="30"/>
    </location>
</feature>